<dbReference type="InterPro" id="IPR047180">
    <property type="entry name" value="HoxX-like"/>
</dbReference>
<dbReference type="InterPro" id="IPR000672">
    <property type="entry name" value="THF_DH/CycHdrlase"/>
</dbReference>
<gene>
    <name evidence="5" type="ORF">BpHYR1_030855</name>
</gene>
<sequence>MSTKFNCKKVADEILAIASRKIKESNLRPRVSILLTLDNDSKPLFQSKIYVNKKIDLLKKVGIETEVHLIKSAFNKDQIVSLVQKLSLDPSISGIFVQLPLASAFNFKPQDITENIDVCKDVDALSTFSSGRIYTNDPNWLKPATPLGICALLTYYGIQTLGKNVAIIGKGELSGKPLAHMLACHPFHSSVTSVDIFTENVKELTSRADILISACGKPHYISPELIKKGSILIDIGISSKNEQKIYGDFHPSCYEKSAHYTSVPGGVGLLTTATLAHNVLNACLIQNGAKTSNIIEELHKKNNFHLFLQSNYTSNKNEKNWKVLLFSSSYNAMTQNIEKVLSRLGHKCLFEVAKTDDQMINAVQEFKPDLIVCPFLKKAIPKQFYEKIKCLIVHPGVKGDRGPSSLDWAILNNSKEWGVTVLEASREMDAGNIWATENFQMPKNYTKANLYNSFVCQTAEKLVVDCISKFGDANFVSEPLDYSKTDVKGNLHRTIRLSDSERSINWSLDSTSVILSKSNAADTQPGLKSELTIKDQKIARFVFGACKEDYLEPASSISIGEIFAKRGDAVCVKTKDGSVWFSCMRSFKSKENTSPIKLPSTLQLCQIERFQSIQESSLDILPLPDSNTYQEISFEKVDRIGILYFNFYNGAMDTLKCNRLLRAIKECSKQDINVLVLAGSETNWSNGIHLNVIENSPDPAEESWQNIKAINNVAKEIILLRDIMTISAIQANAGAGGVYLSLASDFVFAKSGVVFNPHYKKMGLFGSELHTLTAPKRIGKFMLEYLKESARPLITKEAVQINLIDDLDSKLGSFENVTNTSFMDKVKFFASSYSMNAGMMEKFIATKRELFLASKLEEKMKECEEYELKEMHWDMFHHRNSFDMKRKIFVHKLDSKNLN</sequence>
<dbReference type="Pfam" id="PF02882">
    <property type="entry name" value="THF_DHG_CYH_C"/>
    <property type="match status" value="1"/>
</dbReference>
<dbReference type="Pfam" id="PF00763">
    <property type="entry name" value="THF_DHG_CYH"/>
    <property type="match status" value="1"/>
</dbReference>
<dbReference type="Gene3D" id="3.40.50.720">
    <property type="entry name" value="NAD(P)-binding Rossmann-like Domain"/>
    <property type="match status" value="1"/>
</dbReference>
<dbReference type="CDD" id="cd01080">
    <property type="entry name" value="NAD_bind_m-THF_DH_Cyclohyd"/>
    <property type="match status" value="1"/>
</dbReference>
<dbReference type="GO" id="GO:0004488">
    <property type="term" value="F:methylenetetrahydrofolate dehydrogenase (NADP+) activity"/>
    <property type="evidence" value="ECO:0007669"/>
    <property type="project" value="UniProtKB-EC"/>
</dbReference>
<dbReference type="EMBL" id="REGN01007676">
    <property type="protein sequence ID" value="RNA05551.1"/>
    <property type="molecule type" value="Genomic_DNA"/>
</dbReference>
<organism evidence="5 6">
    <name type="scientific">Brachionus plicatilis</name>
    <name type="common">Marine rotifer</name>
    <name type="synonym">Brachionus muelleri</name>
    <dbReference type="NCBI Taxonomy" id="10195"/>
    <lineage>
        <taxon>Eukaryota</taxon>
        <taxon>Metazoa</taxon>
        <taxon>Spiralia</taxon>
        <taxon>Gnathifera</taxon>
        <taxon>Rotifera</taxon>
        <taxon>Eurotatoria</taxon>
        <taxon>Monogononta</taxon>
        <taxon>Pseudotrocha</taxon>
        <taxon>Ploima</taxon>
        <taxon>Brachionidae</taxon>
        <taxon>Brachionus</taxon>
    </lineage>
</organism>
<evidence type="ECO:0000313" key="6">
    <source>
        <dbReference type="Proteomes" id="UP000276133"/>
    </source>
</evidence>
<dbReference type="InterPro" id="IPR001753">
    <property type="entry name" value="Enoyl-CoA_hydra/iso"/>
</dbReference>
<dbReference type="InterPro" id="IPR020631">
    <property type="entry name" value="THF_DH/CycHdrlase_NAD-bd_dom"/>
</dbReference>
<feature type="domain" description="Tetrahydrofolate dehydrogenase/cyclohydrolase catalytic" evidence="3">
    <location>
        <begin position="6"/>
        <end position="123"/>
    </location>
</feature>
<evidence type="ECO:0000259" key="4">
    <source>
        <dbReference type="Pfam" id="PF02882"/>
    </source>
</evidence>
<dbReference type="EC" id="1.5.1.5" evidence="5"/>
<dbReference type="PRINTS" id="PR00085">
    <property type="entry name" value="THFDHDRGNASE"/>
</dbReference>
<comment type="caution">
    <text evidence="5">The sequence shown here is derived from an EMBL/GenBank/DDBJ whole genome shotgun (WGS) entry which is preliminary data.</text>
</comment>
<dbReference type="SUPFAM" id="SSF53328">
    <property type="entry name" value="Formyltransferase"/>
    <property type="match status" value="1"/>
</dbReference>
<dbReference type="SUPFAM" id="SSF52096">
    <property type="entry name" value="ClpP/crotonase"/>
    <property type="match status" value="1"/>
</dbReference>
<evidence type="ECO:0000259" key="3">
    <source>
        <dbReference type="Pfam" id="PF00763"/>
    </source>
</evidence>
<evidence type="ECO:0000313" key="5">
    <source>
        <dbReference type="EMBL" id="RNA05551.1"/>
    </source>
</evidence>
<dbReference type="PANTHER" id="PTHR43388:SF1">
    <property type="entry name" value="HYDROGENASE MATURATION FACTOR HOXX"/>
    <property type="match status" value="1"/>
</dbReference>
<dbReference type="InterPro" id="IPR046346">
    <property type="entry name" value="Aminoacid_DH-like_N_sf"/>
</dbReference>
<dbReference type="InterPro" id="IPR036477">
    <property type="entry name" value="Formyl_transf_N_sf"/>
</dbReference>
<dbReference type="Pfam" id="PF00378">
    <property type="entry name" value="ECH_1"/>
    <property type="match status" value="1"/>
</dbReference>
<feature type="domain" description="Formyl transferase N-terminal" evidence="2">
    <location>
        <begin position="349"/>
        <end position="457"/>
    </location>
</feature>
<dbReference type="GO" id="GO:0006730">
    <property type="term" value="P:one-carbon metabolic process"/>
    <property type="evidence" value="ECO:0007669"/>
    <property type="project" value="UniProtKB-KW"/>
</dbReference>
<dbReference type="Gene3D" id="3.90.226.10">
    <property type="entry name" value="2-enoyl-CoA Hydratase, Chain A, domain 1"/>
    <property type="match status" value="1"/>
</dbReference>
<accession>A0A3M7Q3L4</accession>
<protein>
    <submittedName>
        <fullName evidence="5">Hydrogenase maturation</fullName>
        <ecNumber evidence="5">1.5.1.5</ecNumber>
    </submittedName>
</protein>
<keyword evidence="5" id="KW-0560">Oxidoreductase</keyword>
<dbReference type="Proteomes" id="UP000276133">
    <property type="component" value="Unassembled WGS sequence"/>
</dbReference>
<dbReference type="Pfam" id="PF00551">
    <property type="entry name" value="Formyl_trans_N"/>
    <property type="match status" value="1"/>
</dbReference>
<dbReference type="OrthoDB" id="5126881at2759"/>
<feature type="domain" description="Tetrahydrofolate dehydrogenase/cyclohydrolase NAD(P)-binding" evidence="4">
    <location>
        <begin position="143"/>
        <end position="283"/>
    </location>
</feature>
<keyword evidence="1" id="KW-0554">One-carbon metabolism</keyword>
<dbReference type="InterPro" id="IPR036291">
    <property type="entry name" value="NAD(P)-bd_dom_sf"/>
</dbReference>
<dbReference type="STRING" id="10195.A0A3M7Q3L4"/>
<proteinExistence type="inferred from homology"/>
<reference evidence="5 6" key="1">
    <citation type="journal article" date="2018" name="Sci. Rep.">
        <title>Genomic signatures of local adaptation to the degree of environmental predictability in rotifers.</title>
        <authorList>
            <person name="Franch-Gras L."/>
            <person name="Hahn C."/>
            <person name="Garcia-Roger E.M."/>
            <person name="Carmona M.J."/>
            <person name="Serra M."/>
            <person name="Gomez A."/>
        </authorList>
    </citation>
    <scope>NUCLEOTIDE SEQUENCE [LARGE SCALE GENOMIC DNA]</scope>
    <source>
        <strain evidence="5">HYR1</strain>
    </source>
</reference>
<dbReference type="InterPro" id="IPR029045">
    <property type="entry name" value="ClpP/crotonase-like_dom_sf"/>
</dbReference>
<dbReference type="SUPFAM" id="SSF51735">
    <property type="entry name" value="NAD(P)-binding Rossmann-fold domains"/>
    <property type="match status" value="1"/>
</dbReference>
<evidence type="ECO:0000256" key="1">
    <source>
        <dbReference type="ARBA" id="ARBA00022563"/>
    </source>
</evidence>
<dbReference type="InterPro" id="IPR020630">
    <property type="entry name" value="THF_DH/CycHdrlase_cat_dom"/>
</dbReference>
<dbReference type="SUPFAM" id="SSF53223">
    <property type="entry name" value="Aminoacid dehydrogenase-like, N-terminal domain"/>
    <property type="match status" value="1"/>
</dbReference>
<dbReference type="HAMAP" id="MF_01576">
    <property type="entry name" value="THF_DHG_CYH"/>
    <property type="match status" value="1"/>
</dbReference>
<evidence type="ECO:0000259" key="2">
    <source>
        <dbReference type="Pfam" id="PF00551"/>
    </source>
</evidence>
<dbReference type="Gene3D" id="3.40.50.12230">
    <property type="match status" value="1"/>
</dbReference>
<dbReference type="Gene3D" id="3.40.50.10860">
    <property type="entry name" value="Leucine Dehydrogenase, chain A, domain 1"/>
    <property type="match status" value="1"/>
</dbReference>
<name>A0A3M7Q3L4_BRAPC</name>
<dbReference type="PANTHER" id="PTHR43388">
    <property type="entry name" value="HYDROGENASE MATURATION FACTOR HOXX"/>
    <property type="match status" value="1"/>
</dbReference>
<keyword evidence="6" id="KW-1185">Reference proteome</keyword>
<dbReference type="AlphaFoldDB" id="A0A3M7Q3L4"/>
<dbReference type="CDD" id="cd06558">
    <property type="entry name" value="crotonase-like"/>
    <property type="match status" value="1"/>
</dbReference>
<dbReference type="InterPro" id="IPR002376">
    <property type="entry name" value="Formyl_transf_N"/>
</dbReference>